<organism evidence="1 2">
    <name type="scientific">Coemansia aciculifera</name>
    <dbReference type="NCBI Taxonomy" id="417176"/>
    <lineage>
        <taxon>Eukaryota</taxon>
        <taxon>Fungi</taxon>
        <taxon>Fungi incertae sedis</taxon>
        <taxon>Zoopagomycota</taxon>
        <taxon>Kickxellomycotina</taxon>
        <taxon>Kickxellomycetes</taxon>
        <taxon>Kickxellales</taxon>
        <taxon>Kickxellaceae</taxon>
        <taxon>Coemansia</taxon>
    </lineage>
</organism>
<comment type="caution">
    <text evidence="1">The sequence shown here is derived from an EMBL/GenBank/DDBJ whole genome shotgun (WGS) entry which is preliminary data.</text>
</comment>
<feature type="non-terminal residue" evidence="1">
    <location>
        <position position="120"/>
    </location>
</feature>
<name>A0ACC1M2N0_9FUNG</name>
<evidence type="ECO:0000313" key="1">
    <source>
        <dbReference type="EMBL" id="KAJ2893321.1"/>
    </source>
</evidence>
<evidence type="ECO:0000313" key="2">
    <source>
        <dbReference type="Proteomes" id="UP001139981"/>
    </source>
</evidence>
<dbReference type="EMBL" id="JANBVB010000561">
    <property type="protein sequence ID" value="KAJ2893321.1"/>
    <property type="molecule type" value="Genomic_DNA"/>
</dbReference>
<reference evidence="1" key="1">
    <citation type="submission" date="2022-07" db="EMBL/GenBank/DDBJ databases">
        <title>Phylogenomic reconstructions and comparative analyses of Kickxellomycotina fungi.</title>
        <authorList>
            <person name="Reynolds N.K."/>
            <person name="Stajich J.E."/>
            <person name="Barry K."/>
            <person name="Grigoriev I.V."/>
            <person name="Crous P."/>
            <person name="Smith M.E."/>
        </authorList>
    </citation>
    <scope>NUCLEOTIDE SEQUENCE</scope>
    <source>
        <strain evidence="1">CBS 190363</strain>
    </source>
</reference>
<dbReference type="Proteomes" id="UP001139981">
    <property type="component" value="Unassembled WGS sequence"/>
</dbReference>
<accession>A0ACC1M2N0</accession>
<keyword evidence="2" id="KW-1185">Reference proteome</keyword>
<proteinExistence type="predicted"/>
<protein>
    <submittedName>
        <fullName evidence="1">Uncharacterized protein</fullName>
    </submittedName>
</protein>
<sequence length="120" mass="13632">MSASLSPAQRLPTDVLYQIFWYTTDKQYYKFRHGSSKYNIKGALSTCSLWRQAALDYMWGDLAVHYDPKYPQGLVSDIPTWAVNVELNAQTADMVRVLTITMSAEDIGSGLGKRLLEEYV</sequence>
<gene>
    <name evidence="1" type="ORF">IWW38_002898</name>
</gene>